<evidence type="ECO:0000256" key="1">
    <source>
        <dbReference type="ARBA" id="ARBA00005417"/>
    </source>
</evidence>
<evidence type="ECO:0000313" key="9">
    <source>
        <dbReference type="EMBL" id="AEM41201.1"/>
    </source>
</evidence>
<sequence length="379" mass="40657">MTSHCAPTPPRIEVVDLVKSYRRENGTVITPVDHIDLIVAQNELVVLLGPSGCGKTTLLRCVAGLERPDSGEIIVDGKVVFSSRKGIYEPPDRRALAMVFQSYALWPHMTVAQNVAFPLQSQKVATPEINERVSKALSMVGVGGLERQFPGRISGGQQQRVALARALVTNSSVVLFDEPLSNVDAQVRAQLRFELQSMQRRLQFSGLYVTHDQAEAMELGQRVAVLDNGKISAIGAPWDVYDRPTNEYVARFIGVANMWRGTVTCTGTDVCVETPLGPIRVHGGGASHAVGTALTVVARPEKLTLTAERPTGDTNAIPVMVEAVMFSGAHTEVVCRAGDGSAVTVWTGAHEATSQLARMGTAWLCALPADLRLVPTGAA</sequence>
<name>F9Y8N2_KETVW</name>
<comment type="similarity">
    <text evidence="1">Belongs to the ABC transporter superfamily.</text>
</comment>
<dbReference type="Gene3D" id="2.40.50.100">
    <property type="match status" value="1"/>
</dbReference>
<dbReference type="OrthoDB" id="9802264at2"/>
<dbReference type="Pfam" id="PF08402">
    <property type="entry name" value="TOBE_2"/>
    <property type="match status" value="1"/>
</dbReference>
<dbReference type="AlphaFoldDB" id="F9Y8N2"/>
<evidence type="ECO:0000256" key="7">
    <source>
        <dbReference type="ARBA" id="ARBA00023136"/>
    </source>
</evidence>
<keyword evidence="5" id="KW-0067">ATP-binding</keyword>
<dbReference type="FunFam" id="3.40.50.300:FF:000042">
    <property type="entry name" value="Maltose/maltodextrin ABC transporter, ATP-binding protein"/>
    <property type="match status" value="1"/>
</dbReference>
<dbReference type="EC" id="3.6.3.30" evidence="9"/>
<keyword evidence="3" id="KW-1003">Cell membrane</keyword>
<dbReference type="InterPro" id="IPR003439">
    <property type="entry name" value="ABC_transporter-like_ATP-bd"/>
</dbReference>
<dbReference type="InterPro" id="IPR017871">
    <property type="entry name" value="ABC_transporter-like_CS"/>
</dbReference>
<dbReference type="GO" id="GO:0005524">
    <property type="term" value="F:ATP binding"/>
    <property type="evidence" value="ECO:0007669"/>
    <property type="project" value="UniProtKB-KW"/>
</dbReference>
<keyword evidence="7" id="KW-0472">Membrane</keyword>
<dbReference type="GO" id="GO:0055052">
    <property type="term" value="C:ATP-binding cassette (ABC) transporter complex, substrate-binding subunit-containing"/>
    <property type="evidence" value="ECO:0007669"/>
    <property type="project" value="TreeGrafter"/>
</dbReference>
<gene>
    <name evidence="9" type="primary">sfuC</name>
    <name evidence="9" type="ordered locus">KVU_1362</name>
</gene>
<evidence type="ECO:0000313" key="10">
    <source>
        <dbReference type="Proteomes" id="UP000000692"/>
    </source>
</evidence>
<accession>F9Y8N2</accession>
<evidence type="ECO:0000256" key="6">
    <source>
        <dbReference type="ARBA" id="ARBA00022967"/>
    </source>
</evidence>
<evidence type="ECO:0000256" key="4">
    <source>
        <dbReference type="ARBA" id="ARBA00022741"/>
    </source>
</evidence>
<dbReference type="PROSITE" id="PS00211">
    <property type="entry name" value="ABC_TRANSPORTER_1"/>
    <property type="match status" value="1"/>
</dbReference>
<dbReference type="InterPro" id="IPR027417">
    <property type="entry name" value="P-loop_NTPase"/>
</dbReference>
<feature type="domain" description="ABC transporter" evidence="8">
    <location>
        <begin position="12"/>
        <end position="253"/>
    </location>
</feature>
<evidence type="ECO:0000256" key="5">
    <source>
        <dbReference type="ARBA" id="ARBA00022840"/>
    </source>
</evidence>
<dbReference type="SMART" id="SM00382">
    <property type="entry name" value="AAA"/>
    <property type="match status" value="1"/>
</dbReference>
<evidence type="ECO:0000259" key="8">
    <source>
        <dbReference type="PROSITE" id="PS50893"/>
    </source>
</evidence>
<dbReference type="GO" id="GO:0016887">
    <property type="term" value="F:ATP hydrolysis activity"/>
    <property type="evidence" value="ECO:0007669"/>
    <property type="project" value="InterPro"/>
</dbReference>
<dbReference type="InterPro" id="IPR003593">
    <property type="entry name" value="AAA+_ATPase"/>
</dbReference>
<protein>
    <submittedName>
        <fullName evidence="9">ABC-type spermidine/putrescine transport system ATPase component</fullName>
        <ecNumber evidence="9">3.6.3.30</ecNumber>
    </submittedName>
</protein>
<evidence type="ECO:0000256" key="2">
    <source>
        <dbReference type="ARBA" id="ARBA00022448"/>
    </source>
</evidence>
<dbReference type="PANTHER" id="PTHR43875">
    <property type="entry name" value="MALTODEXTRIN IMPORT ATP-BINDING PROTEIN MSMX"/>
    <property type="match status" value="1"/>
</dbReference>
<dbReference type="GO" id="GO:0140359">
    <property type="term" value="F:ABC-type transporter activity"/>
    <property type="evidence" value="ECO:0007669"/>
    <property type="project" value="UniProtKB-ARBA"/>
</dbReference>
<dbReference type="RefSeq" id="WP_014537823.1">
    <property type="nucleotide sequence ID" value="NC_017384.1"/>
</dbReference>
<dbReference type="PANTHER" id="PTHR43875:SF15">
    <property type="entry name" value="TREHALOSE IMPORT ATP-BINDING PROTEIN SUGC"/>
    <property type="match status" value="1"/>
</dbReference>
<dbReference type="eggNOG" id="COG3842">
    <property type="taxonomic scope" value="Bacteria"/>
</dbReference>
<keyword evidence="2" id="KW-0813">Transport</keyword>
<dbReference type="InterPro" id="IPR008995">
    <property type="entry name" value="Mo/tungstate-bd_C_term_dom"/>
</dbReference>
<dbReference type="Proteomes" id="UP000000692">
    <property type="component" value="Chromosome"/>
</dbReference>
<reference evidence="9 10" key="1">
    <citation type="journal article" date="2011" name="J. Bacteriol.">
        <title>Complete genome sequence of the industrial strain Ketogulonicigenium vulgare WSH-001.</title>
        <authorList>
            <person name="Liu L."/>
            <person name="Li Y."/>
            <person name="Zhang J."/>
            <person name="Zhou Z."/>
            <person name="Liu J."/>
            <person name="Li X."/>
            <person name="Zhou J."/>
            <person name="Du G."/>
            <person name="Wang L."/>
            <person name="Chen J."/>
        </authorList>
    </citation>
    <scope>NUCLEOTIDE SEQUENCE [LARGE SCALE GENOMIC DNA]</scope>
    <source>
        <strain evidence="9 10">WSH-001</strain>
    </source>
</reference>
<dbReference type="PROSITE" id="PS50893">
    <property type="entry name" value="ABC_TRANSPORTER_2"/>
    <property type="match status" value="1"/>
</dbReference>
<dbReference type="InterPro" id="IPR047641">
    <property type="entry name" value="ABC_transpr_MalK/UgpC-like"/>
</dbReference>
<dbReference type="Pfam" id="PF00005">
    <property type="entry name" value="ABC_tran"/>
    <property type="match status" value="1"/>
</dbReference>
<dbReference type="SUPFAM" id="SSF50331">
    <property type="entry name" value="MOP-like"/>
    <property type="match status" value="1"/>
</dbReference>
<dbReference type="SUPFAM" id="SSF52540">
    <property type="entry name" value="P-loop containing nucleoside triphosphate hydrolases"/>
    <property type="match status" value="1"/>
</dbReference>
<dbReference type="EMBL" id="CP002018">
    <property type="protein sequence ID" value="AEM41201.1"/>
    <property type="molecule type" value="Genomic_DNA"/>
</dbReference>
<keyword evidence="4" id="KW-0547">Nucleotide-binding</keyword>
<evidence type="ECO:0000256" key="3">
    <source>
        <dbReference type="ARBA" id="ARBA00022475"/>
    </source>
</evidence>
<dbReference type="KEGG" id="kvl:KVU_1362"/>
<dbReference type="Gene3D" id="3.40.50.300">
    <property type="entry name" value="P-loop containing nucleotide triphosphate hydrolases"/>
    <property type="match status" value="1"/>
</dbReference>
<organism evidence="9 10">
    <name type="scientific">Ketogulonicigenium vulgare (strain WSH-001)</name>
    <dbReference type="NCBI Taxonomy" id="759362"/>
    <lineage>
        <taxon>Bacteria</taxon>
        <taxon>Pseudomonadati</taxon>
        <taxon>Pseudomonadota</taxon>
        <taxon>Alphaproteobacteria</taxon>
        <taxon>Rhodobacterales</taxon>
        <taxon>Roseobacteraceae</taxon>
        <taxon>Ketogulonicigenium</taxon>
    </lineage>
</organism>
<keyword evidence="9" id="KW-0378">Hydrolase</keyword>
<keyword evidence="10" id="KW-1185">Reference proteome</keyword>
<keyword evidence="6" id="KW-1278">Translocase</keyword>
<dbReference type="HOGENOM" id="CLU_000604_1_1_5"/>
<proteinExistence type="inferred from homology"/>
<dbReference type="InterPro" id="IPR013611">
    <property type="entry name" value="Transp-assoc_OB_typ2"/>
</dbReference>